<evidence type="ECO:0000256" key="1">
    <source>
        <dbReference type="ARBA" id="ARBA00022729"/>
    </source>
</evidence>
<gene>
    <name evidence="2" type="ORF">ACFO3U_09205</name>
</gene>
<evidence type="ECO:0000313" key="2">
    <source>
        <dbReference type="EMBL" id="MFC4740169.1"/>
    </source>
</evidence>
<dbReference type="Gene3D" id="3.40.30.10">
    <property type="entry name" value="Glutaredoxin"/>
    <property type="match status" value="1"/>
</dbReference>
<dbReference type="PANTHER" id="PTHR15337:SF11">
    <property type="entry name" value="THIOREDOXIN DOMAIN-CONTAINING PROTEIN"/>
    <property type="match status" value="1"/>
</dbReference>
<keyword evidence="3" id="KW-1185">Reference proteome</keyword>
<evidence type="ECO:0000313" key="3">
    <source>
        <dbReference type="Proteomes" id="UP001595885"/>
    </source>
</evidence>
<comment type="caution">
    <text evidence="2">The sequence shown here is derived from an EMBL/GenBank/DDBJ whole genome shotgun (WGS) entry which is preliminary data.</text>
</comment>
<sequence length="144" mass="16346">MNKVLLIICFLTTSLISAQDWKTNFEKAKEEATSESKNIILVFSGSDWCAPCIKLDRTIWQSDEFKNEAPENWVLLKADFPKKKANALSEAQTKANQELAEIYNPEGSFPKVIVLNHEGKVLGIMGYEKIDAKEYIAKLKSFKE</sequence>
<dbReference type="InterPro" id="IPR036249">
    <property type="entry name" value="Thioredoxin-like_sf"/>
</dbReference>
<accession>A0ABV9P7E1</accession>
<dbReference type="EMBL" id="JBHSGW010000025">
    <property type="protein sequence ID" value="MFC4740169.1"/>
    <property type="molecule type" value="Genomic_DNA"/>
</dbReference>
<dbReference type="Proteomes" id="UP001595885">
    <property type="component" value="Unassembled WGS sequence"/>
</dbReference>
<dbReference type="PANTHER" id="PTHR15337">
    <property type="entry name" value="ANTERIOR GRADIENT PROTEIN-RELATED"/>
    <property type="match status" value="1"/>
</dbReference>
<dbReference type="Pfam" id="PF13899">
    <property type="entry name" value="Thioredoxin_7"/>
    <property type="match status" value="1"/>
</dbReference>
<proteinExistence type="predicted"/>
<dbReference type="InterPro" id="IPR051099">
    <property type="entry name" value="AGR/TXD"/>
</dbReference>
<organism evidence="2 3">
    <name type="scientific">Flavobacterium ponti</name>
    <dbReference type="NCBI Taxonomy" id="665133"/>
    <lineage>
        <taxon>Bacteria</taxon>
        <taxon>Pseudomonadati</taxon>
        <taxon>Bacteroidota</taxon>
        <taxon>Flavobacteriia</taxon>
        <taxon>Flavobacteriales</taxon>
        <taxon>Flavobacteriaceae</taxon>
        <taxon>Flavobacterium</taxon>
    </lineage>
</organism>
<dbReference type="RefSeq" id="WP_379740995.1">
    <property type="nucleotide sequence ID" value="NZ_JBHSGW010000025.1"/>
</dbReference>
<dbReference type="SUPFAM" id="SSF52833">
    <property type="entry name" value="Thioredoxin-like"/>
    <property type="match status" value="1"/>
</dbReference>
<reference evidence="3" key="1">
    <citation type="journal article" date="2019" name="Int. J. Syst. Evol. Microbiol.">
        <title>The Global Catalogue of Microorganisms (GCM) 10K type strain sequencing project: providing services to taxonomists for standard genome sequencing and annotation.</title>
        <authorList>
            <consortium name="The Broad Institute Genomics Platform"/>
            <consortium name="The Broad Institute Genome Sequencing Center for Infectious Disease"/>
            <person name="Wu L."/>
            <person name="Ma J."/>
        </authorList>
    </citation>
    <scope>NUCLEOTIDE SEQUENCE [LARGE SCALE GENOMIC DNA]</scope>
    <source>
        <strain evidence="3">CCUG 50349</strain>
    </source>
</reference>
<name>A0ABV9P7E1_9FLAO</name>
<protein>
    <submittedName>
        <fullName evidence="2">Thioredoxin family protein</fullName>
    </submittedName>
</protein>
<keyword evidence="1" id="KW-0732">Signal</keyword>